<protein>
    <submittedName>
        <fullName evidence="1">Uncharacterized protein</fullName>
    </submittedName>
</protein>
<reference evidence="1 2" key="1">
    <citation type="submission" date="2016-02" db="EMBL/GenBank/DDBJ databases">
        <authorList>
            <consortium name="Pathogen Informatics"/>
        </authorList>
    </citation>
    <scope>NUCLEOTIDE SEQUENCE [LARGE SCALE GENOMIC DNA]</scope>
    <source>
        <strain evidence="1 2">LSS52</strain>
    </source>
</reference>
<accession>A0A0Z8H8K8</accession>
<evidence type="ECO:0000313" key="1">
    <source>
        <dbReference type="EMBL" id="CYV12715.1"/>
    </source>
</evidence>
<dbReference type="RefSeq" id="WP_044776918.1">
    <property type="nucleotide sequence ID" value="NZ_CEDY01000072.1"/>
</dbReference>
<dbReference type="EMBL" id="FIHA01000060">
    <property type="protein sequence ID" value="CYV12715.1"/>
    <property type="molecule type" value="Genomic_DNA"/>
</dbReference>
<dbReference type="Proteomes" id="UP000072794">
    <property type="component" value="Unassembled WGS sequence"/>
</dbReference>
<proteinExistence type="predicted"/>
<evidence type="ECO:0000313" key="2">
    <source>
        <dbReference type="Proteomes" id="UP000072794"/>
    </source>
</evidence>
<name>A0A0Z8H8K8_STRSU</name>
<sequence>MTINVNFFNYCQAQSSSTGVQPTEGEVLAPMFVQDYYMASRHSGLLRGTFRQCRIMGIPILTAFVPVAEEDYEQMVWWYNNSVNDYLKDFRKPSKNTPKISSWEAFTEKQDLPIIDEGIELYLFMDQFEFLKAKLAESNFQAPEILEMLFDGYENKEIFEKLGVQKSAGYKKVNNTKKEGIELYKELNK</sequence>
<gene>
    <name evidence="1" type="ORF">ERS132414_02135</name>
</gene>
<dbReference type="AlphaFoldDB" id="A0A0Z8H8K8"/>
<organism evidence="1 2">
    <name type="scientific">Streptococcus suis</name>
    <dbReference type="NCBI Taxonomy" id="1307"/>
    <lineage>
        <taxon>Bacteria</taxon>
        <taxon>Bacillati</taxon>
        <taxon>Bacillota</taxon>
        <taxon>Bacilli</taxon>
        <taxon>Lactobacillales</taxon>
        <taxon>Streptococcaceae</taxon>
        <taxon>Streptococcus</taxon>
    </lineage>
</organism>